<evidence type="ECO:0000313" key="3">
    <source>
        <dbReference type="Proteomes" id="UP000248198"/>
    </source>
</evidence>
<protein>
    <submittedName>
        <fullName evidence="2">Uncharacterized protein</fullName>
    </submittedName>
</protein>
<feature type="signal peptide" evidence="1">
    <location>
        <begin position="1"/>
        <end position="18"/>
    </location>
</feature>
<proteinExistence type="predicted"/>
<dbReference type="OrthoDB" id="743778at2"/>
<sequence length="317" mass="35074">MKKLIMVLLLFACLKVRAQNAGSITVGGDLDKFYPTLWTDGGWSSNTASVLEIGRSSTHVNGDWRGTVIAKFSYHTYAWGNGAGFLNADVTQVNNLENTPNDRNRNFIAGWRDATIRSGSGSIIIWLRGGGTTYYYKSLYANAPVVYDGVANPLPFQEENGPAHSYKTTKDPYVNSDGMSRSGTAYFNGVVTPNYFAGDVGVGTPDTKGYKLAVNGKIRAQEIKVETANWPDYVFAKDYALPSLKETEKHIQEKGHLPGIPSAQEVKNNGVDLGEMNAKLLKKIEELTLYLIQKDKELEQVKADNKQTREMLLKMKK</sequence>
<gene>
    <name evidence="2" type="ORF">B0O44_104417</name>
</gene>
<dbReference type="EMBL" id="QKLU01000004">
    <property type="protein sequence ID" value="PYF74246.1"/>
    <property type="molecule type" value="Genomic_DNA"/>
</dbReference>
<accession>A0A318UCX2</accession>
<dbReference type="AlphaFoldDB" id="A0A318UCX2"/>
<comment type="caution">
    <text evidence="2">The sequence shown here is derived from an EMBL/GenBank/DDBJ whole genome shotgun (WGS) entry which is preliminary data.</text>
</comment>
<dbReference type="Proteomes" id="UP000248198">
    <property type="component" value="Unassembled WGS sequence"/>
</dbReference>
<dbReference type="RefSeq" id="WP_110831374.1">
    <property type="nucleotide sequence ID" value="NZ_QKLU01000004.1"/>
</dbReference>
<evidence type="ECO:0000313" key="2">
    <source>
        <dbReference type="EMBL" id="PYF74246.1"/>
    </source>
</evidence>
<keyword evidence="3" id="KW-1185">Reference proteome</keyword>
<reference evidence="2 3" key="1">
    <citation type="submission" date="2018-06" db="EMBL/GenBank/DDBJ databases">
        <title>Genomic Encyclopedia of Archaeal and Bacterial Type Strains, Phase II (KMG-II): from individual species to whole genera.</title>
        <authorList>
            <person name="Goeker M."/>
        </authorList>
    </citation>
    <scope>NUCLEOTIDE SEQUENCE [LARGE SCALE GENOMIC DNA]</scope>
    <source>
        <strain evidence="2 3">DSM 27372</strain>
    </source>
</reference>
<organism evidence="2 3">
    <name type="scientific">Pedobacter nutrimenti</name>
    <dbReference type="NCBI Taxonomy" id="1241337"/>
    <lineage>
        <taxon>Bacteria</taxon>
        <taxon>Pseudomonadati</taxon>
        <taxon>Bacteroidota</taxon>
        <taxon>Sphingobacteriia</taxon>
        <taxon>Sphingobacteriales</taxon>
        <taxon>Sphingobacteriaceae</taxon>
        <taxon>Pedobacter</taxon>
    </lineage>
</organism>
<keyword evidence="1" id="KW-0732">Signal</keyword>
<evidence type="ECO:0000256" key="1">
    <source>
        <dbReference type="SAM" id="SignalP"/>
    </source>
</evidence>
<name>A0A318UCX2_9SPHI</name>
<feature type="chain" id="PRO_5016278926" evidence="1">
    <location>
        <begin position="19"/>
        <end position="317"/>
    </location>
</feature>